<gene>
    <name evidence="2" type="ORF">NAEGRDRAFT_50308</name>
</gene>
<dbReference type="EMBL" id="GG738878">
    <property type="protein sequence ID" value="EFC42609.1"/>
    <property type="molecule type" value="Genomic_DNA"/>
</dbReference>
<feature type="compositionally biased region" description="Polar residues" evidence="1">
    <location>
        <begin position="63"/>
        <end position="87"/>
    </location>
</feature>
<feature type="region of interest" description="Disordered" evidence="1">
    <location>
        <begin position="230"/>
        <end position="428"/>
    </location>
</feature>
<dbReference type="VEuPathDB" id="AmoebaDB:NAEGRDRAFT_50308"/>
<accession>D2VKJ9</accession>
<dbReference type="Proteomes" id="UP000006671">
    <property type="component" value="Unassembled WGS sequence"/>
</dbReference>
<feature type="compositionally biased region" description="Polar residues" evidence="1">
    <location>
        <begin position="540"/>
        <end position="549"/>
    </location>
</feature>
<sequence length="889" mass="96957">MLLSTSNPTPSSQVTVKKSGENMLFNNSTFTNNSSNTPNSSEEQKSSTSHVISSSLSPLALQPITTTPNHQSKPMSMEVLSSSYPQQHESKPSSDSIIPPPRMQPPTTTNFPIITSSNPSIRSTTTGHPTFHSSFPIMTNNFLAPPLFSSSKIHSTSSVPTITTLQSSSVSPNSLISSINNTPTKSSLDNVPKPVPTASSILAPSLSLIETESISPQPIRVSTILSSFNTPSDSSKSAIGNSNNSSNSQTESVSTTTTPKITRVRKLTPRRVPDLPLQQEQQAGTTKQASEPTTPTKEQPTRTEAESNPFTTLYSKPLSSFPLHHPSSSMSGSSFSPFPPPTSHSRLVSPSTPSPISLWPSTTVTTSTSATPNKHIVPPPLLPPLNVSPPNTKKRRTNSQESVGASLQPLTPLTPPTPSAQFPFPSVRLSSATPPPGYVPPPPFPISSASLIPVVKSNVIGPPERKVSSNTPPPEAKPKKKENMVGCNSIRIPFRSWMKTLDTLSAPSLRAVQERVTQLLEKKEEEKKKNLLAKQQKQETSSSSNRTTKLSCSNDTLSLLSTDLSSIDTLAILALADSPPSPTLAKSSELISESVELFSKSPDKSMMIESDDSEEESEEEIDINLKIAQAEPFVREYSGNGFIYPGRRGAKSQRVRLPICFYPSMKSVLASESSAETFVEGEDSINPVIDLEHHLEFFIDDSDRKLYNSIRGLHLVLLKRISKTVYIEESSVLVQRSSRSDDGGYNFSIINQTSLHPPLPGQRQADYSLLLVEPRGKRRNAQDVDKVNRYCEIIHEQGNQCKIRVGFRICKAQKKKHTKGVYLLRLVACISDEAEIKFDSSNQPINGVMKVLEESELFKIVSRRVTANSKPTASLKRKMDDDEVDSSSE</sequence>
<feature type="compositionally biased region" description="Polar residues" evidence="1">
    <location>
        <begin position="1"/>
        <end position="16"/>
    </location>
</feature>
<feature type="compositionally biased region" description="Pro residues" evidence="1">
    <location>
        <begin position="377"/>
        <end position="387"/>
    </location>
</feature>
<dbReference type="GeneID" id="8852254"/>
<feature type="compositionally biased region" description="Low complexity" evidence="1">
    <location>
        <begin position="25"/>
        <end position="57"/>
    </location>
</feature>
<dbReference type="RefSeq" id="XP_002675353.1">
    <property type="nucleotide sequence ID" value="XM_002675307.1"/>
</dbReference>
<dbReference type="KEGG" id="ngr:NAEGRDRAFT_50308"/>
<feature type="region of interest" description="Disordered" evidence="1">
    <location>
        <begin position="1"/>
        <end position="108"/>
    </location>
</feature>
<dbReference type="AlphaFoldDB" id="D2VKJ9"/>
<protein>
    <submittedName>
        <fullName evidence="2">Predicted protein</fullName>
    </submittedName>
</protein>
<name>D2VKJ9_NAEGR</name>
<evidence type="ECO:0000313" key="2">
    <source>
        <dbReference type="EMBL" id="EFC42609.1"/>
    </source>
</evidence>
<feature type="compositionally biased region" description="Low complexity" evidence="1">
    <location>
        <begin position="361"/>
        <end position="371"/>
    </location>
</feature>
<feature type="region of interest" description="Disordered" evidence="1">
    <location>
        <begin position="867"/>
        <end position="889"/>
    </location>
</feature>
<dbReference type="OrthoDB" id="10566752at2759"/>
<keyword evidence="3" id="KW-1185">Reference proteome</keyword>
<feature type="region of interest" description="Disordered" evidence="1">
    <location>
        <begin position="168"/>
        <end position="192"/>
    </location>
</feature>
<reference evidence="2 3" key="1">
    <citation type="journal article" date="2010" name="Cell">
        <title>The genome of Naegleria gruberi illuminates early eukaryotic versatility.</title>
        <authorList>
            <person name="Fritz-Laylin L.K."/>
            <person name="Prochnik S.E."/>
            <person name="Ginger M.L."/>
            <person name="Dacks J.B."/>
            <person name="Carpenter M.L."/>
            <person name="Field M.C."/>
            <person name="Kuo A."/>
            <person name="Paredez A."/>
            <person name="Chapman J."/>
            <person name="Pham J."/>
            <person name="Shu S."/>
            <person name="Neupane R."/>
            <person name="Cipriano M."/>
            <person name="Mancuso J."/>
            <person name="Tu H."/>
            <person name="Salamov A."/>
            <person name="Lindquist E."/>
            <person name="Shapiro H."/>
            <person name="Lucas S."/>
            <person name="Grigoriev I.V."/>
            <person name="Cande W.Z."/>
            <person name="Fulton C."/>
            <person name="Rokhsar D.S."/>
            <person name="Dawson S.C."/>
        </authorList>
    </citation>
    <scope>NUCLEOTIDE SEQUENCE [LARGE SCALE GENOMIC DNA]</scope>
    <source>
        <strain evidence="2 3">NEG-M</strain>
    </source>
</reference>
<evidence type="ECO:0000256" key="1">
    <source>
        <dbReference type="SAM" id="MobiDB-lite"/>
    </source>
</evidence>
<feature type="compositionally biased region" description="Low complexity" evidence="1">
    <location>
        <begin position="234"/>
        <end position="258"/>
    </location>
</feature>
<feature type="compositionally biased region" description="Low complexity" evidence="1">
    <location>
        <begin position="315"/>
        <end position="336"/>
    </location>
</feature>
<proteinExistence type="predicted"/>
<feature type="compositionally biased region" description="Polar residues" evidence="1">
    <location>
        <begin position="346"/>
        <end position="355"/>
    </location>
</feature>
<organism evidence="3">
    <name type="scientific">Naegleria gruberi</name>
    <name type="common">Amoeba</name>
    <dbReference type="NCBI Taxonomy" id="5762"/>
    <lineage>
        <taxon>Eukaryota</taxon>
        <taxon>Discoba</taxon>
        <taxon>Heterolobosea</taxon>
        <taxon>Tetramitia</taxon>
        <taxon>Eutetramitia</taxon>
        <taxon>Vahlkampfiidae</taxon>
        <taxon>Naegleria</taxon>
    </lineage>
</organism>
<feature type="region of interest" description="Disordered" evidence="1">
    <location>
        <begin position="460"/>
        <end position="483"/>
    </location>
</feature>
<dbReference type="InParanoid" id="D2VKJ9"/>
<feature type="region of interest" description="Disordered" evidence="1">
    <location>
        <begin position="526"/>
        <end position="551"/>
    </location>
</feature>
<feature type="compositionally biased region" description="Low complexity" evidence="1">
    <location>
        <begin position="168"/>
        <end position="184"/>
    </location>
</feature>
<evidence type="ECO:0000313" key="3">
    <source>
        <dbReference type="Proteomes" id="UP000006671"/>
    </source>
</evidence>
<feature type="compositionally biased region" description="Polar residues" evidence="1">
    <location>
        <begin position="278"/>
        <end position="298"/>
    </location>
</feature>